<accession>A0ABY2RVU3</accession>
<keyword evidence="3" id="KW-1185">Reference proteome</keyword>
<feature type="region of interest" description="Disordered" evidence="1">
    <location>
        <begin position="14"/>
        <end position="74"/>
    </location>
</feature>
<comment type="caution">
    <text evidence="2">The sequence shown here is derived from an EMBL/GenBank/DDBJ whole genome shotgun (WGS) entry which is preliminary data.</text>
</comment>
<evidence type="ECO:0000256" key="1">
    <source>
        <dbReference type="SAM" id="MobiDB-lite"/>
    </source>
</evidence>
<feature type="compositionally biased region" description="Low complexity" evidence="1">
    <location>
        <begin position="64"/>
        <end position="74"/>
    </location>
</feature>
<dbReference type="Proteomes" id="UP000309992">
    <property type="component" value="Unassembled WGS sequence"/>
</dbReference>
<sequence>MAGILLTLLFLPETSTTSPVSASISPDRRDSCSAATPNDITSTARSTTAGEDHVRKRSHSGGRTNSAGTLASTGGSAGWMVLAALMLLMAGMAC</sequence>
<organism evidence="2 3">
    <name type="scientific">Prauserella endophytica</name>
    <dbReference type="NCBI Taxonomy" id="1592324"/>
    <lineage>
        <taxon>Bacteria</taxon>
        <taxon>Bacillati</taxon>
        <taxon>Actinomycetota</taxon>
        <taxon>Actinomycetes</taxon>
        <taxon>Pseudonocardiales</taxon>
        <taxon>Pseudonocardiaceae</taxon>
        <taxon>Prauserella</taxon>
        <taxon>Prauserella coralliicola group</taxon>
    </lineage>
</organism>
<gene>
    <name evidence="2" type="ORF">FCN18_34740</name>
</gene>
<dbReference type="EMBL" id="SWMS01000034">
    <property type="protein sequence ID" value="TKG60802.1"/>
    <property type="molecule type" value="Genomic_DNA"/>
</dbReference>
<protein>
    <submittedName>
        <fullName evidence="2">Uncharacterized protein</fullName>
    </submittedName>
</protein>
<proteinExistence type="predicted"/>
<feature type="compositionally biased region" description="Polar residues" evidence="1">
    <location>
        <begin position="14"/>
        <end position="24"/>
    </location>
</feature>
<name>A0ABY2RVU3_9PSEU</name>
<dbReference type="RefSeq" id="WP_137097186.1">
    <property type="nucleotide sequence ID" value="NZ_SWMS01000034.1"/>
</dbReference>
<evidence type="ECO:0000313" key="3">
    <source>
        <dbReference type="Proteomes" id="UP000309992"/>
    </source>
</evidence>
<evidence type="ECO:0000313" key="2">
    <source>
        <dbReference type="EMBL" id="TKG60802.1"/>
    </source>
</evidence>
<feature type="compositionally biased region" description="Polar residues" evidence="1">
    <location>
        <begin position="33"/>
        <end position="49"/>
    </location>
</feature>
<reference evidence="2 3" key="1">
    <citation type="journal article" date="2015" name="Antonie Van Leeuwenhoek">
        <title>Prauserella endophytica sp. nov., an endophytic actinobacterium isolated from Tamarix taklamakanensis.</title>
        <authorList>
            <person name="Liu J.M."/>
            <person name="Habden X."/>
            <person name="Guo L."/>
            <person name="Tuo L."/>
            <person name="Jiang Z.K."/>
            <person name="Liu S.W."/>
            <person name="Liu X.F."/>
            <person name="Chen L."/>
            <person name="Li R.F."/>
            <person name="Zhang Y.Q."/>
            <person name="Sun C.H."/>
        </authorList>
    </citation>
    <scope>NUCLEOTIDE SEQUENCE [LARGE SCALE GENOMIC DNA]</scope>
    <source>
        <strain evidence="2 3">CGMCC 4.7182</strain>
    </source>
</reference>